<keyword evidence="3" id="KW-1185">Reference proteome</keyword>
<evidence type="ECO:0000313" key="3">
    <source>
        <dbReference type="Proteomes" id="UP001152622"/>
    </source>
</evidence>
<comment type="caution">
    <text evidence="2">The sequence shown here is derived from an EMBL/GenBank/DDBJ whole genome shotgun (WGS) entry which is preliminary data.</text>
</comment>
<keyword evidence="1" id="KW-0472">Membrane</keyword>
<accession>A0A9Q1INB3</accession>
<proteinExistence type="predicted"/>
<protein>
    <submittedName>
        <fullName evidence="2">Uncharacterized protein</fullName>
    </submittedName>
</protein>
<organism evidence="2 3">
    <name type="scientific">Synaphobranchus kaupii</name>
    <name type="common">Kaup's arrowtooth eel</name>
    <dbReference type="NCBI Taxonomy" id="118154"/>
    <lineage>
        <taxon>Eukaryota</taxon>
        <taxon>Metazoa</taxon>
        <taxon>Chordata</taxon>
        <taxon>Craniata</taxon>
        <taxon>Vertebrata</taxon>
        <taxon>Euteleostomi</taxon>
        <taxon>Actinopterygii</taxon>
        <taxon>Neopterygii</taxon>
        <taxon>Teleostei</taxon>
        <taxon>Anguilliformes</taxon>
        <taxon>Synaphobranchidae</taxon>
        <taxon>Synaphobranchus</taxon>
    </lineage>
</organism>
<reference evidence="2" key="1">
    <citation type="journal article" date="2023" name="Science">
        <title>Genome structures resolve the early diversification of teleost fishes.</title>
        <authorList>
            <person name="Parey E."/>
            <person name="Louis A."/>
            <person name="Montfort J."/>
            <person name="Bouchez O."/>
            <person name="Roques C."/>
            <person name="Iampietro C."/>
            <person name="Lluch J."/>
            <person name="Castinel A."/>
            <person name="Donnadieu C."/>
            <person name="Desvignes T."/>
            <person name="Floi Bucao C."/>
            <person name="Jouanno E."/>
            <person name="Wen M."/>
            <person name="Mejri S."/>
            <person name="Dirks R."/>
            <person name="Jansen H."/>
            <person name="Henkel C."/>
            <person name="Chen W.J."/>
            <person name="Zahm M."/>
            <person name="Cabau C."/>
            <person name="Klopp C."/>
            <person name="Thompson A.W."/>
            <person name="Robinson-Rechavi M."/>
            <person name="Braasch I."/>
            <person name="Lecointre G."/>
            <person name="Bobe J."/>
            <person name="Postlethwait J.H."/>
            <person name="Berthelot C."/>
            <person name="Roest Crollius H."/>
            <person name="Guiguen Y."/>
        </authorList>
    </citation>
    <scope>NUCLEOTIDE SEQUENCE</scope>
    <source>
        <strain evidence="2">WJC10195</strain>
    </source>
</reference>
<dbReference type="OrthoDB" id="2544694at2759"/>
<feature type="transmembrane region" description="Helical" evidence="1">
    <location>
        <begin position="18"/>
        <end position="37"/>
    </location>
</feature>
<dbReference type="EMBL" id="JAINUF010000010">
    <property type="protein sequence ID" value="KAJ8348268.1"/>
    <property type="molecule type" value="Genomic_DNA"/>
</dbReference>
<sequence length="188" mass="20594">MGFSDILDEIGGFGRFQMIHVLLLSIPAIFISSLNLLNNFTAGIPRHHCYIPNGTSRGMDKNITVLGVGSREILRAYIPIEGGSKLSKCTRFTEAQWHLVMANMSVISTHVNFTDAETETCQDGWTYDKTEFQATIISEWDLVCKLRPLKQMSQTIYMGGVLAGAIIFGGLSDKVTAFPTGDPSSTPA</sequence>
<name>A0A9Q1INB3_SYNKA</name>
<dbReference type="Proteomes" id="UP001152622">
    <property type="component" value="Chromosome 10"/>
</dbReference>
<gene>
    <name evidence="2" type="ORF">SKAU_G00268570</name>
</gene>
<evidence type="ECO:0000313" key="2">
    <source>
        <dbReference type="EMBL" id="KAJ8348268.1"/>
    </source>
</evidence>
<dbReference type="AlphaFoldDB" id="A0A9Q1INB3"/>
<keyword evidence="1" id="KW-0812">Transmembrane</keyword>
<feature type="transmembrane region" description="Helical" evidence="1">
    <location>
        <begin position="155"/>
        <end position="172"/>
    </location>
</feature>
<keyword evidence="1" id="KW-1133">Transmembrane helix</keyword>
<evidence type="ECO:0000256" key="1">
    <source>
        <dbReference type="SAM" id="Phobius"/>
    </source>
</evidence>